<dbReference type="AlphaFoldDB" id="A0A8H4K5R4"/>
<gene>
    <name evidence="1" type="ORF">FACUT_104</name>
</gene>
<protein>
    <submittedName>
        <fullName evidence="1">Uncharacterized protein</fullName>
    </submittedName>
</protein>
<keyword evidence="2" id="KW-1185">Reference proteome</keyword>
<name>A0A8H4K5R4_9HYPO</name>
<reference evidence="1 2" key="1">
    <citation type="submission" date="2020-01" db="EMBL/GenBank/DDBJ databases">
        <title>Identification and distribution of gene clusters putatively required for synthesis of sphingolipid metabolism inhibitors in phylogenetically diverse species of the filamentous fungus Fusarium.</title>
        <authorList>
            <person name="Kim H.-S."/>
            <person name="Busman M."/>
            <person name="Brown D.W."/>
            <person name="Divon H."/>
            <person name="Uhlig S."/>
            <person name="Proctor R.H."/>
        </authorList>
    </citation>
    <scope>NUCLEOTIDE SEQUENCE [LARGE SCALE GENOMIC DNA]</scope>
    <source>
        <strain evidence="1 2">NRRL 13308</strain>
    </source>
</reference>
<evidence type="ECO:0000313" key="1">
    <source>
        <dbReference type="EMBL" id="KAF4445237.1"/>
    </source>
</evidence>
<accession>A0A8H4K5R4</accession>
<comment type="caution">
    <text evidence="1">The sequence shown here is derived from an EMBL/GenBank/DDBJ whole genome shotgun (WGS) entry which is preliminary data.</text>
</comment>
<dbReference type="EMBL" id="JAADJF010000004">
    <property type="protein sequence ID" value="KAF4445237.1"/>
    <property type="molecule type" value="Genomic_DNA"/>
</dbReference>
<proteinExistence type="predicted"/>
<evidence type="ECO:0000313" key="2">
    <source>
        <dbReference type="Proteomes" id="UP000536711"/>
    </source>
</evidence>
<dbReference type="OrthoDB" id="5024657at2759"/>
<organism evidence="1 2">
    <name type="scientific">Fusarium acutatum</name>
    <dbReference type="NCBI Taxonomy" id="78861"/>
    <lineage>
        <taxon>Eukaryota</taxon>
        <taxon>Fungi</taxon>
        <taxon>Dikarya</taxon>
        <taxon>Ascomycota</taxon>
        <taxon>Pezizomycotina</taxon>
        <taxon>Sordariomycetes</taxon>
        <taxon>Hypocreomycetidae</taxon>
        <taxon>Hypocreales</taxon>
        <taxon>Nectriaceae</taxon>
        <taxon>Fusarium</taxon>
        <taxon>Fusarium fujikuroi species complex</taxon>
    </lineage>
</organism>
<sequence length="132" mass="14654">MNPSRPQQRGRLALLSTEIFLQITGESGRDGGTLPYKDLKGLAVSCSKLFHLIRQMYYFADGCAVFHSAVAHGDLEAIHRCTQLGAAPRTMRTLPHGCKYFTCGSPPIGKFLNRLKWLLDESSEANDLMDQP</sequence>
<dbReference type="Proteomes" id="UP000536711">
    <property type="component" value="Unassembled WGS sequence"/>
</dbReference>